<evidence type="ECO:0000256" key="5">
    <source>
        <dbReference type="ARBA" id="ARBA00011921"/>
    </source>
</evidence>
<comment type="pathway">
    <text evidence="2">Amino-acid biosynthesis; L-lysine biosynthesis via DAP pathway; LL-2,6-diaminopimelate from (S)-tetrahydrodipicolinate (succinylase route): step 3/3.</text>
</comment>
<evidence type="ECO:0000256" key="15">
    <source>
        <dbReference type="NCBIfam" id="TIGR01246"/>
    </source>
</evidence>
<sequence>MQKYNLKMNHISSAVSLVKELVAAPSVTPCDAGLIAKMSDYLSELGFEVTCFECKGVKNMIAKRYFSEGPALAFSGHVDVVPVTQDRWHTDPFQACIIDDVIYGRGVTDMKGGIAAMLSATRRLISSTDKLQGTFYWLLTSDEEGEAEFGTKKIAQRLMDAGIKLDACLIGEPTSSERVGDVIRNGRRGSISGTITIKGKAGHVAYPEQTSNAAHLAGQVIAVLSKCVWRKDQNNTKTTLQVTAVRTSSDVDNIVPAGCDINFNIRYSHAYTNAEIIHIIESELVKFSTNLTLNWSRACTPYYTNLNIDNCFIRVVEQAIVRCTGRAPLVNTAGGTSDGRFFANGYTQVIECGVRNSTIHQANENLAVSELLEIEQIYFAILDDFFTYGCKKNHSIENKDFAHCY</sequence>
<evidence type="ECO:0000256" key="13">
    <source>
        <dbReference type="ARBA" id="ARBA00023285"/>
    </source>
</evidence>
<evidence type="ECO:0000313" key="17">
    <source>
        <dbReference type="EMBL" id="MBE0457044.1"/>
    </source>
</evidence>
<dbReference type="Pfam" id="PF07687">
    <property type="entry name" value="M20_dimer"/>
    <property type="match status" value="1"/>
</dbReference>
<dbReference type="Proteomes" id="UP000707245">
    <property type="component" value="Unassembled WGS sequence"/>
</dbReference>
<evidence type="ECO:0000256" key="3">
    <source>
        <dbReference type="ARBA" id="ARBA00006746"/>
    </source>
</evidence>
<dbReference type="NCBIfam" id="NF009557">
    <property type="entry name" value="PRK13009.1"/>
    <property type="match status" value="1"/>
</dbReference>
<dbReference type="InterPro" id="IPR005941">
    <property type="entry name" value="DapE_proteobac"/>
</dbReference>
<reference evidence="17 18" key="1">
    <citation type="submission" date="2020-07" db="EMBL/GenBank/DDBJ databases">
        <title>Halophilic bacteria isolated from french cheeses.</title>
        <authorList>
            <person name="Kothe C.I."/>
            <person name="Farah-Kraiem B."/>
            <person name="Renault P."/>
            <person name="Dridi B."/>
        </authorList>
    </citation>
    <scope>NUCLEOTIDE SEQUENCE [LARGE SCALE GENOMIC DNA]</scope>
    <source>
        <strain evidence="17 18">FME14</strain>
    </source>
</reference>
<dbReference type="Gene3D" id="3.40.630.10">
    <property type="entry name" value="Zn peptidases"/>
    <property type="match status" value="2"/>
</dbReference>
<keyword evidence="11" id="KW-0220">Diaminopimelate biosynthesis</keyword>
<evidence type="ECO:0000256" key="6">
    <source>
        <dbReference type="ARBA" id="ARBA00022391"/>
    </source>
</evidence>
<dbReference type="PROSITE" id="PS00758">
    <property type="entry name" value="ARGE_DAPE_CPG2_1"/>
    <property type="match status" value="1"/>
</dbReference>
<keyword evidence="13" id="KW-0170">Cobalt</keyword>
<dbReference type="SUPFAM" id="SSF55031">
    <property type="entry name" value="Bacterial exopeptidase dimerisation domain"/>
    <property type="match status" value="1"/>
</dbReference>
<evidence type="ECO:0000313" key="18">
    <source>
        <dbReference type="Proteomes" id="UP000707245"/>
    </source>
</evidence>
<dbReference type="InterPro" id="IPR050072">
    <property type="entry name" value="Peptidase_M20A"/>
</dbReference>
<evidence type="ECO:0000256" key="8">
    <source>
        <dbReference type="ARBA" id="ARBA00022723"/>
    </source>
</evidence>
<dbReference type="InterPro" id="IPR002933">
    <property type="entry name" value="Peptidase_M20"/>
</dbReference>
<keyword evidence="8" id="KW-0479">Metal-binding</keyword>
<keyword evidence="9 17" id="KW-0378">Hydrolase</keyword>
<dbReference type="InterPro" id="IPR011650">
    <property type="entry name" value="Peptidase_M20_dimer"/>
</dbReference>
<dbReference type="Gene3D" id="3.30.70.360">
    <property type="match status" value="1"/>
</dbReference>
<dbReference type="GO" id="GO:0009014">
    <property type="term" value="F:succinyl-diaminopimelate desuccinylase activity"/>
    <property type="evidence" value="ECO:0007669"/>
    <property type="project" value="UniProtKB-EC"/>
</dbReference>
<evidence type="ECO:0000256" key="7">
    <source>
        <dbReference type="ARBA" id="ARBA00022605"/>
    </source>
</evidence>
<evidence type="ECO:0000256" key="12">
    <source>
        <dbReference type="ARBA" id="ARBA00023154"/>
    </source>
</evidence>
<evidence type="ECO:0000256" key="10">
    <source>
        <dbReference type="ARBA" id="ARBA00022833"/>
    </source>
</evidence>
<comment type="catalytic activity">
    <reaction evidence="14">
        <text>N-succinyl-(2S,6S)-2,6-diaminopimelate + H2O = (2S,6S)-2,6-diaminopimelate + succinate</text>
        <dbReference type="Rhea" id="RHEA:22608"/>
        <dbReference type="ChEBI" id="CHEBI:15377"/>
        <dbReference type="ChEBI" id="CHEBI:30031"/>
        <dbReference type="ChEBI" id="CHEBI:57609"/>
        <dbReference type="ChEBI" id="CHEBI:58087"/>
        <dbReference type="EC" id="3.5.1.18"/>
    </reaction>
</comment>
<evidence type="ECO:0000256" key="1">
    <source>
        <dbReference type="ARBA" id="ARBA00001947"/>
    </source>
</evidence>
<dbReference type="InterPro" id="IPR001261">
    <property type="entry name" value="ArgE/DapE_CS"/>
</dbReference>
<evidence type="ECO:0000256" key="9">
    <source>
        <dbReference type="ARBA" id="ARBA00022801"/>
    </source>
</evidence>
<protein>
    <recommendedName>
        <fullName evidence="6 15">Succinyl-diaminopimelate desuccinylase</fullName>
        <ecNumber evidence="5 15">3.5.1.18</ecNumber>
    </recommendedName>
</protein>
<evidence type="ECO:0000256" key="14">
    <source>
        <dbReference type="ARBA" id="ARBA00051301"/>
    </source>
</evidence>
<evidence type="ECO:0000259" key="16">
    <source>
        <dbReference type="Pfam" id="PF07687"/>
    </source>
</evidence>
<name>A0ABR9FJN3_9GAMM</name>
<keyword evidence="10" id="KW-0862">Zinc</keyword>
<comment type="similarity">
    <text evidence="3">Belongs to the peptidase M20A family. DapE subfamily.</text>
</comment>
<keyword evidence="18" id="KW-1185">Reference proteome</keyword>
<dbReference type="InterPro" id="IPR036264">
    <property type="entry name" value="Bact_exopeptidase_dim_dom"/>
</dbReference>
<evidence type="ECO:0000256" key="11">
    <source>
        <dbReference type="ARBA" id="ARBA00022915"/>
    </source>
</evidence>
<evidence type="ECO:0000256" key="2">
    <source>
        <dbReference type="ARBA" id="ARBA00005130"/>
    </source>
</evidence>
<dbReference type="RefSeq" id="WP_192541088.1">
    <property type="nucleotide sequence ID" value="NZ_RRZA01000013.1"/>
</dbReference>
<comment type="subunit">
    <text evidence="4">Homodimer.</text>
</comment>
<dbReference type="NCBIfam" id="TIGR01246">
    <property type="entry name" value="dapE_proteo"/>
    <property type="match status" value="1"/>
</dbReference>
<dbReference type="EC" id="3.5.1.18" evidence="5 15"/>
<comment type="caution">
    <text evidence="17">The sequence shown here is derived from an EMBL/GenBank/DDBJ whole genome shotgun (WGS) entry which is preliminary data.</text>
</comment>
<evidence type="ECO:0000256" key="4">
    <source>
        <dbReference type="ARBA" id="ARBA00011738"/>
    </source>
</evidence>
<gene>
    <name evidence="17" type="primary">dapE</name>
    <name evidence="17" type="ORF">EI167_06165</name>
</gene>
<keyword evidence="7" id="KW-0028">Amino-acid biosynthesis</keyword>
<keyword evidence="12" id="KW-0457">Lysine biosynthesis</keyword>
<accession>A0ABR9FJN3</accession>
<proteinExistence type="inferred from homology"/>
<dbReference type="PANTHER" id="PTHR43808:SF31">
    <property type="entry name" value="N-ACETYL-L-CITRULLINE DEACETYLASE"/>
    <property type="match status" value="1"/>
</dbReference>
<dbReference type="EMBL" id="RRZA01000013">
    <property type="protein sequence ID" value="MBE0457044.1"/>
    <property type="molecule type" value="Genomic_DNA"/>
</dbReference>
<dbReference type="Pfam" id="PF01546">
    <property type="entry name" value="Peptidase_M20"/>
    <property type="match status" value="1"/>
</dbReference>
<dbReference type="PANTHER" id="PTHR43808">
    <property type="entry name" value="ACETYLORNITHINE DEACETYLASE"/>
    <property type="match status" value="1"/>
</dbReference>
<organism evidence="17 18">
    <name type="scientific">Pseudoalteromonas prydzensis</name>
    <dbReference type="NCBI Taxonomy" id="182141"/>
    <lineage>
        <taxon>Bacteria</taxon>
        <taxon>Pseudomonadati</taxon>
        <taxon>Pseudomonadota</taxon>
        <taxon>Gammaproteobacteria</taxon>
        <taxon>Alteromonadales</taxon>
        <taxon>Pseudoalteromonadaceae</taxon>
        <taxon>Pseudoalteromonas</taxon>
    </lineage>
</organism>
<feature type="domain" description="Peptidase M20 dimerisation" evidence="16">
    <location>
        <begin position="185"/>
        <end position="284"/>
    </location>
</feature>
<comment type="cofactor">
    <cofactor evidence="1">
        <name>Zn(2+)</name>
        <dbReference type="ChEBI" id="CHEBI:29105"/>
    </cofactor>
</comment>
<dbReference type="SUPFAM" id="SSF53187">
    <property type="entry name" value="Zn-dependent exopeptidases"/>
    <property type="match status" value="1"/>
</dbReference>